<dbReference type="OrthoDB" id="443402at2759"/>
<sequence>MTRHLIWWTGEYPGHWSLFLGVAGAPNTLYSLVEMDVFYDLHRFMLAKIASDYVEYFDKDKVKEDLASVREYFKPHLSDPEAPVRMVTLLDIAVRPSCLGSETAQILLEHGADPNEASGYEPRSVWEYVLKRAMASSKQGFGEEKWLQIMKLFLQYHVELRGYSNEMDEHPKTHVGRR</sequence>
<evidence type="ECO:0000313" key="2">
    <source>
        <dbReference type="Proteomes" id="UP000578531"/>
    </source>
</evidence>
<reference evidence="1 2" key="1">
    <citation type="journal article" date="2020" name="Genomics">
        <title>Complete, high-quality genomes from long-read metagenomic sequencing of two wolf lichen thalli reveals enigmatic genome architecture.</title>
        <authorList>
            <person name="McKenzie S.K."/>
            <person name="Walston R.F."/>
            <person name="Allen J.L."/>
        </authorList>
    </citation>
    <scope>NUCLEOTIDE SEQUENCE [LARGE SCALE GENOMIC DNA]</scope>
    <source>
        <strain evidence="1">WasteWater2</strain>
    </source>
</reference>
<dbReference type="GeneID" id="59282836"/>
<dbReference type="Proteomes" id="UP000578531">
    <property type="component" value="Unassembled WGS sequence"/>
</dbReference>
<dbReference type="AlphaFoldDB" id="A0A8H6G4R0"/>
<proteinExistence type="predicted"/>
<protein>
    <submittedName>
        <fullName evidence="1">Uncharacterized protein</fullName>
    </submittedName>
</protein>
<organism evidence="1 2">
    <name type="scientific">Letharia columbiana</name>
    <dbReference type="NCBI Taxonomy" id="112416"/>
    <lineage>
        <taxon>Eukaryota</taxon>
        <taxon>Fungi</taxon>
        <taxon>Dikarya</taxon>
        <taxon>Ascomycota</taxon>
        <taxon>Pezizomycotina</taxon>
        <taxon>Lecanoromycetes</taxon>
        <taxon>OSLEUM clade</taxon>
        <taxon>Lecanoromycetidae</taxon>
        <taxon>Lecanorales</taxon>
        <taxon>Lecanorineae</taxon>
        <taxon>Parmeliaceae</taxon>
        <taxon>Letharia</taxon>
    </lineage>
</organism>
<dbReference type="RefSeq" id="XP_037169751.1">
    <property type="nucleotide sequence ID" value="XM_037303104.1"/>
</dbReference>
<comment type="caution">
    <text evidence="1">The sequence shown here is derived from an EMBL/GenBank/DDBJ whole genome shotgun (WGS) entry which is preliminary data.</text>
</comment>
<dbReference type="EMBL" id="JACCJC010000003">
    <property type="protein sequence ID" value="KAF6240492.1"/>
    <property type="molecule type" value="Genomic_DNA"/>
</dbReference>
<name>A0A8H6G4R0_9LECA</name>
<evidence type="ECO:0000313" key="1">
    <source>
        <dbReference type="EMBL" id="KAF6240492.1"/>
    </source>
</evidence>
<keyword evidence="2" id="KW-1185">Reference proteome</keyword>
<accession>A0A8H6G4R0</accession>
<gene>
    <name evidence="1" type="ORF">HO173_001160</name>
</gene>